<dbReference type="Pfam" id="PF07859">
    <property type="entry name" value="Abhydrolase_3"/>
    <property type="match status" value="1"/>
</dbReference>
<dbReference type="InterPro" id="IPR029058">
    <property type="entry name" value="AB_hydrolase_fold"/>
</dbReference>
<proteinExistence type="predicted"/>
<dbReference type="Gene3D" id="3.40.50.1820">
    <property type="entry name" value="alpha/beta hydrolase"/>
    <property type="match status" value="1"/>
</dbReference>
<dbReference type="GO" id="GO:0016787">
    <property type="term" value="F:hydrolase activity"/>
    <property type="evidence" value="ECO:0007669"/>
    <property type="project" value="UniProtKB-KW"/>
</dbReference>
<feature type="region of interest" description="Disordered" evidence="3">
    <location>
        <begin position="97"/>
        <end position="130"/>
    </location>
</feature>
<feature type="region of interest" description="Disordered" evidence="3">
    <location>
        <begin position="184"/>
        <end position="211"/>
    </location>
</feature>
<dbReference type="EMBL" id="JAABOJ010000034">
    <property type="protein sequence ID" value="KAF3276117.1"/>
    <property type="molecule type" value="Genomic_DNA"/>
</dbReference>
<evidence type="ECO:0000256" key="2">
    <source>
        <dbReference type="SAM" id="Coils"/>
    </source>
</evidence>
<feature type="coiled-coil region" evidence="2">
    <location>
        <begin position="462"/>
        <end position="489"/>
    </location>
</feature>
<dbReference type="PANTHER" id="PTHR48081:SF8">
    <property type="entry name" value="ALPHA_BETA HYDROLASE FOLD-3 DOMAIN-CONTAINING PROTEIN-RELATED"/>
    <property type="match status" value="1"/>
</dbReference>
<name>A0A7C8VEN2_ORBOL</name>
<dbReference type="InterPro" id="IPR050300">
    <property type="entry name" value="GDXG_lipolytic_enzyme"/>
</dbReference>
<gene>
    <name evidence="5" type="ORF">TWF970_006402</name>
</gene>
<reference evidence="5 6" key="1">
    <citation type="submission" date="2020-01" db="EMBL/GenBank/DDBJ databases">
        <authorList>
            <person name="Palmer J.M."/>
        </authorList>
    </citation>
    <scope>NUCLEOTIDE SEQUENCE [LARGE SCALE GENOMIC DNA]</scope>
    <source>
        <strain evidence="5 6">TWF970</strain>
    </source>
</reference>
<evidence type="ECO:0000313" key="5">
    <source>
        <dbReference type="EMBL" id="KAF3276117.1"/>
    </source>
</evidence>
<evidence type="ECO:0000256" key="1">
    <source>
        <dbReference type="ARBA" id="ARBA00022801"/>
    </source>
</evidence>
<dbReference type="OrthoDB" id="5402392at2759"/>
<dbReference type="PANTHER" id="PTHR48081">
    <property type="entry name" value="AB HYDROLASE SUPERFAMILY PROTEIN C4A8.06C"/>
    <property type="match status" value="1"/>
</dbReference>
<keyword evidence="1" id="KW-0378">Hydrolase</keyword>
<dbReference type="InterPro" id="IPR013094">
    <property type="entry name" value="AB_hydrolase_3"/>
</dbReference>
<organism evidence="5 6">
    <name type="scientific">Orbilia oligospora</name>
    <name type="common">Nematode-trapping fungus</name>
    <name type="synonym">Arthrobotrys oligospora</name>
    <dbReference type="NCBI Taxonomy" id="2813651"/>
    <lineage>
        <taxon>Eukaryota</taxon>
        <taxon>Fungi</taxon>
        <taxon>Dikarya</taxon>
        <taxon>Ascomycota</taxon>
        <taxon>Pezizomycotina</taxon>
        <taxon>Orbiliomycetes</taxon>
        <taxon>Orbiliales</taxon>
        <taxon>Orbiliaceae</taxon>
        <taxon>Orbilia</taxon>
    </lineage>
</organism>
<dbReference type="Proteomes" id="UP000474640">
    <property type="component" value="Unassembled WGS sequence"/>
</dbReference>
<evidence type="ECO:0000259" key="4">
    <source>
        <dbReference type="Pfam" id="PF07859"/>
    </source>
</evidence>
<comment type="caution">
    <text evidence="5">The sequence shown here is derived from an EMBL/GenBank/DDBJ whole genome shotgun (WGS) entry which is preliminary data.</text>
</comment>
<feature type="domain" description="Alpha/beta hydrolase fold-3" evidence="4">
    <location>
        <begin position="623"/>
        <end position="850"/>
    </location>
</feature>
<evidence type="ECO:0000313" key="6">
    <source>
        <dbReference type="Proteomes" id="UP000474640"/>
    </source>
</evidence>
<keyword evidence="2" id="KW-0175">Coiled coil</keyword>
<dbReference type="AlphaFoldDB" id="A0A7C8VEN2"/>
<sequence length="878" mass="97237">MSQPNLPVLPAVESALSPFIHPTSEVNLIRRHLSSTLTTLIASSTSPTPSLSAQRAVRTLTGTRKAYYNAAVENLRLRKQWAELTADIKLPVSDSDATTKSAIFPQQQQQQPQTPSHIRSHSRKISTGVTPLPTDWTQTYDQVLEFRRVLSQLTVLGKYQQKITALAQGKNKSLAGVFVVHNQQLPPAPPGGPLAGKDQAGGASGGDEESLLPLEKAVVDAKRRLDEEKRLLGEVKERVKEVDMANIPEEVKTAGMVAAKAELEIWLDEQLRLAGEGSATPRKGKVLGMVHGDEDFDLDEELAEIKRVYEDYVESRERMLHAFLLASQPIKKEPIPQKLGRERSNTANSGPGLGRGELPELLGAIGELGYWKERMDELGELMKAIKEGNNVAARELEGVMGKLRSESQLLDNFGGGGVRIQHREVHDGNSNPFHGSLELARVWEAAAEDAERTTSAETNKDATYAEAKLEEVDKLLEQLKDLLPEEETARKKRNVNWRGLRDIAAVCAASDRVDHVELYARGFIMAPLLGIKAGLEYSKIAPEFEQMLKLIPRDDSANYSLEDYRRVLDNLATFPNTLYSGPKDCETNDTEIPIRDGTLIPVRIYTPNEAARAAAGNQLPSILFHFHGGGWVGGNLEFGHPHCLWYASHNVTVINVGYRFCPENPYNTPQDDSYGVYRAVLHAADNKLQDQLKSWGIPEFDTEKVYLYGTSAGAQIASACAIIDIENKRTGVIKGLFLHGLPAVDVHLFPTEKISSDQGTSIVQNKDAPFVTAVDVDRYIAWRNSPPEADKYFSPLVALDDESLKQFPKVYHEAYGMDVLRDGQLLFAERMKELGVDTRVQIHSGYGHCLFSTAWMLEGAKVALNQLEEASRWMGVFN</sequence>
<evidence type="ECO:0000256" key="3">
    <source>
        <dbReference type="SAM" id="MobiDB-lite"/>
    </source>
</evidence>
<protein>
    <recommendedName>
        <fullName evidence="4">Alpha/beta hydrolase fold-3 domain-containing protein</fullName>
    </recommendedName>
</protein>
<dbReference type="SUPFAM" id="SSF53474">
    <property type="entry name" value="alpha/beta-Hydrolases"/>
    <property type="match status" value="1"/>
</dbReference>
<accession>A0A7C8VEN2</accession>